<gene>
    <name evidence="2" type="ORF">DB32_003160</name>
</gene>
<feature type="region of interest" description="Disordered" evidence="1">
    <location>
        <begin position="34"/>
        <end position="55"/>
    </location>
</feature>
<dbReference type="RefSeq" id="WP_053233225.1">
    <property type="nucleotide sequence ID" value="NZ_CP011125.1"/>
</dbReference>
<sequence>MIAADLRVEGFDARSWTNLISLFAPGVVTRIQREPAPSDAPELDTKEAEDAGLSEQRSTGSLVIVISETGRVRKAFHSQRGRIRDLAQASPSELPMITERYRARRALLMREGAIEEIAERVAVRLERGDDYVAQWLVVARTIREVIDAGMIHVWPRPLAGVPIPTAGMVRRALDTVLPDDRALVMVIWSGSTPWTGVVLRRRRGEIDLVAGPDLIARWSGPLGGDWRRDHRFVSEGIARAVAPVHLGIYAEIGSIRRLLRSAEPGAWARAVAVRDVIVSPTPPYVAVAIGADAARAVAQRTTTWLGGIDALASLAPAVTYVRGRISEIASVTQTLGFDPLKLLAGSLARSEDGDEKNDER</sequence>
<reference evidence="2 3" key="1">
    <citation type="submission" date="2015-03" db="EMBL/GenBank/DDBJ databases">
        <title>Genome assembly of Sandaracinus amylolyticus DSM 53668.</title>
        <authorList>
            <person name="Sharma G."/>
            <person name="Subramanian S."/>
        </authorList>
    </citation>
    <scope>NUCLEOTIDE SEQUENCE [LARGE SCALE GENOMIC DNA]</scope>
    <source>
        <strain evidence="2 3">DSM 53668</strain>
    </source>
</reference>
<evidence type="ECO:0000256" key="1">
    <source>
        <dbReference type="SAM" id="MobiDB-lite"/>
    </source>
</evidence>
<dbReference type="EMBL" id="CP011125">
    <property type="protein sequence ID" value="AKF06011.1"/>
    <property type="molecule type" value="Genomic_DNA"/>
</dbReference>
<accession>A0A0F6W2U7</accession>
<dbReference type="OrthoDB" id="5493765at2"/>
<protein>
    <submittedName>
        <fullName evidence="2">Uncharacterized protein</fullName>
    </submittedName>
</protein>
<evidence type="ECO:0000313" key="3">
    <source>
        <dbReference type="Proteomes" id="UP000034883"/>
    </source>
</evidence>
<name>A0A0F6W2U7_9BACT</name>
<dbReference type="Proteomes" id="UP000034883">
    <property type="component" value="Chromosome"/>
</dbReference>
<keyword evidence="3" id="KW-1185">Reference proteome</keyword>
<dbReference type="STRING" id="927083.DB32_003160"/>
<dbReference type="KEGG" id="samy:DB32_003160"/>
<dbReference type="AlphaFoldDB" id="A0A0F6W2U7"/>
<proteinExistence type="predicted"/>
<evidence type="ECO:0000313" key="2">
    <source>
        <dbReference type="EMBL" id="AKF06011.1"/>
    </source>
</evidence>
<organism evidence="2 3">
    <name type="scientific">Sandaracinus amylolyticus</name>
    <dbReference type="NCBI Taxonomy" id="927083"/>
    <lineage>
        <taxon>Bacteria</taxon>
        <taxon>Pseudomonadati</taxon>
        <taxon>Myxococcota</taxon>
        <taxon>Polyangia</taxon>
        <taxon>Polyangiales</taxon>
        <taxon>Sandaracinaceae</taxon>
        <taxon>Sandaracinus</taxon>
    </lineage>
</organism>